<comment type="caution">
    <text evidence="3">The sequence shown here is derived from an EMBL/GenBank/DDBJ whole genome shotgun (WGS) entry which is preliminary data.</text>
</comment>
<dbReference type="SUPFAM" id="SSF53098">
    <property type="entry name" value="Ribonuclease H-like"/>
    <property type="match status" value="1"/>
</dbReference>
<organism evidence="3 4">
    <name type="scientific">Karstenula rhodostoma CBS 690.94</name>
    <dbReference type="NCBI Taxonomy" id="1392251"/>
    <lineage>
        <taxon>Eukaryota</taxon>
        <taxon>Fungi</taxon>
        <taxon>Dikarya</taxon>
        <taxon>Ascomycota</taxon>
        <taxon>Pezizomycotina</taxon>
        <taxon>Dothideomycetes</taxon>
        <taxon>Pleosporomycetidae</taxon>
        <taxon>Pleosporales</taxon>
        <taxon>Massarineae</taxon>
        <taxon>Didymosphaeriaceae</taxon>
        <taxon>Karstenula</taxon>
    </lineage>
</organism>
<dbReference type="OrthoDB" id="3800893at2759"/>
<dbReference type="InterPro" id="IPR036085">
    <property type="entry name" value="PAZ_dom_sf"/>
</dbReference>
<feature type="region of interest" description="Disordered" evidence="1">
    <location>
        <begin position="288"/>
        <end position="362"/>
    </location>
</feature>
<dbReference type="AlphaFoldDB" id="A0A9P4U722"/>
<dbReference type="Pfam" id="PF02171">
    <property type="entry name" value="Piwi"/>
    <property type="match status" value="1"/>
</dbReference>
<evidence type="ECO:0000259" key="2">
    <source>
        <dbReference type="SMART" id="SM00950"/>
    </source>
</evidence>
<dbReference type="GO" id="GO:0003676">
    <property type="term" value="F:nucleic acid binding"/>
    <property type="evidence" value="ECO:0007669"/>
    <property type="project" value="InterPro"/>
</dbReference>
<dbReference type="PANTHER" id="PTHR22891">
    <property type="entry name" value="EUKARYOTIC TRANSLATION INITIATION FACTOR 2C"/>
    <property type="match status" value="1"/>
</dbReference>
<dbReference type="SMART" id="SM00950">
    <property type="entry name" value="Piwi"/>
    <property type="match status" value="1"/>
</dbReference>
<name>A0A9P4U722_9PLEO</name>
<reference evidence="3" key="1">
    <citation type="journal article" date="2020" name="Stud. Mycol.">
        <title>101 Dothideomycetes genomes: a test case for predicting lifestyles and emergence of pathogens.</title>
        <authorList>
            <person name="Haridas S."/>
            <person name="Albert R."/>
            <person name="Binder M."/>
            <person name="Bloem J."/>
            <person name="Labutti K."/>
            <person name="Salamov A."/>
            <person name="Andreopoulos B."/>
            <person name="Baker S."/>
            <person name="Barry K."/>
            <person name="Bills G."/>
            <person name="Bluhm B."/>
            <person name="Cannon C."/>
            <person name="Castanera R."/>
            <person name="Culley D."/>
            <person name="Daum C."/>
            <person name="Ezra D."/>
            <person name="Gonzalez J."/>
            <person name="Henrissat B."/>
            <person name="Kuo A."/>
            <person name="Liang C."/>
            <person name="Lipzen A."/>
            <person name="Lutzoni F."/>
            <person name="Magnuson J."/>
            <person name="Mondo S."/>
            <person name="Nolan M."/>
            <person name="Ohm R."/>
            <person name="Pangilinan J."/>
            <person name="Park H.-J."/>
            <person name="Ramirez L."/>
            <person name="Alfaro M."/>
            <person name="Sun H."/>
            <person name="Tritt A."/>
            <person name="Yoshinaga Y."/>
            <person name="Zwiers L.-H."/>
            <person name="Turgeon B."/>
            <person name="Goodwin S."/>
            <person name="Spatafora J."/>
            <person name="Crous P."/>
            <person name="Grigoriev I."/>
        </authorList>
    </citation>
    <scope>NUCLEOTIDE SEQUENCE</scope>
    <source>
        <strain evidence="3">CBS 690.94</strain>
    </source>
</reference>
<evidence type="ECO:0000313" key="3">
    <source>
        <dbReference type="EMBL" id="KAF2438743.1"/>
    </source>
</evidence>
<gene>
    <name evidence="3" type="ORF">P171DRAFT_448822</name>
</gene>
<feature type="compositionally biased region" description="Pro residues" evidence="1">
    <location>
        <begin position="347"/>
        <end position="357"/>
    </location>
</feature>
<dbReference type="InterPro" id="IPR012337">
    <property type="entry name" value="RNaseH-like_sf"/>
</dbReference>
<sequence length="1051" mass="118082">MPSGTSTSLGSFDYQITNLPSFYVAEIETLESGTTQCLSRKLRTQVVESFVRSKHRFGWGNSPYSWVVNYRAKEGQLGGSSRHGPIDHLILLWTHDETKVEEEAIVRRLLGQDDHGPSPHRPLYQLYRRDSNGNRNPLSISCQVRAEATIVTPENDASLYYQCLSAYICSKAVNKLRGADVKPAHKEWFVKCPMTLGETPLEPIMKDLLYFAVRVEPSLRIQDKLLRLNFDLALGLNGGSQIIKFLCQYLGNNVLGPNCTDLLPAIKSLLIGLEVMARYTRVSPVKRAHAALSEKQTGPQRVPSDSREPSTPAPSTPPPRASAFLSPTPRTFGSPLLRKSSSRNQLAPPPPPPPPEYEPVTKMANHGPYRILDVKMPGEVPRFVFNKIESEDGDGGMKKYSVAEYFAKINDTPLRYPYLPYAKVRHDTWIPLELLETHKQQLLRKTGQMTTYVQSHAKQFCSTESAFGELLKVSKSLNIDCETLPEVLGTDPPIYSLPAKERPRRNGKKEQLTTEDPQLLVSEAYKIDIVYFPSPSEKSEAAKHFIEDMAKRVTTQRTGSFLQTGTVRNIIWVEEKLMLNDHPSMKHHRPEHILMCIVDELGRTKATVDHIRAECYRYAHLTHGSLAICVSKQDLDRSISAYASSKDLSAHFPQGIMQKINYMLTRTNHRLLEELQVLESIPEETRKLKEKKTQEIEAKLRGLNLDVAGQITSADPLMKVETSEEDLDLVTMAMIVGAHIAHPGASAAADCPSVAAIVGSNRATTHYFGSARVQATMESSDQSTDTASEPKPKIKHILQSRILDLKSMMIERLKARNQAGPIIVFRDSNVDFGHVAKWEASQIESAWDHQYPSSKGHDELKLVYIVVNRRSRAEGVEDEVKADRFATGKYQYTIHRNDLRLHSQILLGLVKRLNRNNQLGGDVSIALPIHFAQKLSRRFFSYFQFYTTDSASIYPDILQATYDPTHLANHKKMARFIQRHLSPSEEQFTPSAKKIPPSAPPSSQGTAVAELPLSDDGGLEGEEGFEKKENPTITFPDLPWSDRLNATMFYL</sequence>
<dbReference type="Gene3D" id="3.30.420.10">
    <property type="entry name" value="Ribonuclease H-like superfamily/Ribonuclease H"/>
    <property type="match status" value="1"/>
</dbReference>
<evidence type="ECO:0000256" key="1">
    <source>
        <dbReference type="SAM" id="MobiDB-lite"/>
    </source>
</evidence>
<feature type="domain" description="Piwi" evidence="2">
    <location>
        <begin position="625"/>
        <end position="944"/>
    </location>
</feature>
<dbReference type="SUPFAM" id="SSF101690">
    <property type="entry name" value="PAZ domain"/>
    <property type="match status" value="1"/>
</dbReference>
<keyword evidence="4" id="KW-1185">Reference proteome</keyword>
<feature type="region of interest" description="Disordered" evidence="1">
    <location>
        <begin position="987"/>
        <end position="1032"/>
    </location>
</feature>
<dbReference type="Proteomes" id="UP000799764">
    <property type="component" value="Unassembled WGS sequence"/>
</dbReference>
<evidence type="ECO:0000313" key="4">
    <source>
        <dbReference type="Proteomes" id="UP000799764"/>
    </source>
</evidence>
<proteinExistence type="predicted"/>
<dbReference type="InterPro" id="IPR003165">
    <property type="entry name" value="Piwi"/>
</dbReference>
<accession>A0A9P4U722</accession>
<dbReference type="EMBL" id="MU001511">
    <property type="protein sequence ID" value="KAF2438743.1"/>
    <property type="molecule type" value="Genomic_DNA"/>
</dbReference>
<dbReference type="Gene3D" id="2.170.260.10">
    <property type="entry name" value="paz domain"/>
    <property type="match status" value="1"/>
</dbReference>
<dbReference type="InterPro" id="IPR036397">
    <property type="entry name" value="RNaseH_sf"/>
</dbReference>
<protein>
    <recommendedName>
        <fullName evidence="2">Piwi domain-containing protein</fullName>
    </recommendedName>
</protein>
<feature type="compositionally biased region" description="Pro residues" evidence="1">
    <location>
        <begin position="311"/>
        <end position="320"/>
    </location>
</feature>